<dbReference type="RefSeq" id="WP_071552902.1">
    <property type="nucleotide sequence ID" value="NZ_CP017886.1"/>
</dbReference>
<dbReference type="PROSITE" id="PS50975">
    <property type="entry name" value="ATP_GRASP"/>
    <property type="match status" value="1"/>
</dbReference>
<dbReference type="Pfam" id="PF18105">
    <property type="entry name" value="PGM1_C"/>
    <property type="match status" value="1"/>
</dbReference>
<dbReference type="InterPro" id="IPR040754">
    <property type="entry name" value="PreAtp-grasp"/>
</dbReference>
<dbReference type="Gene3D" id="3.30.470.20">
    <property type="entry name" value="ATP-grasp fold, B domain"/>
    <property type="match status" value="1"/>
</dbReference>
<feature type="domain" description="ATP-grasp" evidence="2">
    <location>
        <begin position="158"/>
        <end position="374"/>
    </location>
</feature>
<keyword evidence="1" id="KW-0067">ATP-binding</keyword>
<evidence type="ECO:0000259" key="2">
    <source>
        <dbReference type="PROSITE" id="PS50975"/>
    </source>
</evidence>
<dbReference type="InterPro" id="IPR041356">
    <property type="entry name" value="PGM1_C"/>
</dbReference>
<dbReference type="SUPFAM" id="SSF56059">
    <property type="entry name" value="Glutathione synthetase ATP-binding domain-like"/>
    <property type="match status" value="1"/>
</dbReference>
<dbReference type="EMBL" id="CP017886">
    <property type="protein sequence ID" value="APC17033.1"/>
    <property type="molecule type" value="Genomic_DNA"/>
</dbReference>
<name>A0A1J0ELS9_9PSED</name>
<dbReference type="Proteomes" id="UP000182567">
    <property type="component" value="Chromosome"/>
</dbReference>
<evidence type="ECO:0000256" key="1">
    <source>
        <dbReference type="PROSITE-ProRule" id="PRU00409"/>
    </source>
</evidence>
<dbReference type="GeneID" id="46909627"/>
<evidence type="ECO:0000313" key="3">
    <source>
        <dbReference type="EMBL" id="APC17033.1"/>
    </source>
</evidence>
<proteinExistence type="predicted"/>
<reference evidence="4" key="1">
    <citation type="submission" date="2016-10" db="EMBL/GenBank/DDBJ databases">
        <title>Pseudomonas frederiksbergensis ERGS4:02 complete genome.</title>
        <authorList>
            <person name="Kumar R."/>
            <person name="Acharya V."/>
            <person name="Singh D."/>
        </authorList>
    </citation>
    <scope>NUCLEOTIDE SEQUENCE [LARGE SCALE GENOMIC DNA]</scope>
    <source>
        <strain evidence="4">ERGS4:02</strain>
    </source>
</reference>
<dbReference type="Pfam" id="PF18604">
    <property type="entry name" value="PreAtp-grasp"/>
    <property type="match status" value="1"/>
</dbReference>
<dbReference type="InterPro" id="IPR011761">
    <property type="entry name" value="ATP-grasp"/>
</dbReference>
<evidence type="ECO:0000313" key="4">
    <source>
        <dbReference type="Proteomes" id="UP000182567"/>
    </source>
</evidence>
<gene>
    <name evidence="3" type="ORF">BLL42_15295</name>
</gene>
<dbReference type="AlphaFoldDB" id="A0A1J0ELS9"/>
<protein>
    <recommendedName>
        <fullName evidence="2">ATP-grasp domain-containing protein</fullName>
    </recommendedName>
</protein>
<accession>A0A1J0ELS9</accession>
<sequence length="448" mass="49018">MPSKIIICNVDNECMLGDIGSVPRAVFESTAIISFRLLWLAKVGDVVILPRAPSPEFIEYIKKLSGIDFSAVRFVVPEQISNSRASITGEILLSSAVLAQVREALATTDATKWHLLPYYFTPAVGRFGREIAQDFSLTQPPFNSEGGAELLNQKTVFRKIAAGIGVPFAVGIVVNGFDELLSAVELLLGYTGTVIIKQDKSGGGEGNYAITSTEYCQFKGVSKVLQILNFSTAEASRVVINELATKGNEALTVEVYYGTQAVVYSEYHLDENRSVDYLNHGVMRMWPLWSGFEIPGSIPAKAQSDFIHQSTKLAMLANELGYCGHLNIDAIVTDSGEVVFTEINGRTGGCTHVHVVAQHLIGCNYLNTHQISTFNKAFVRSLPDYLDLLTEHALHFSRQTGRGVVVLSSDQRGEIVALELMFVGVDLDDVSKIESIARMLAESIRVPY</sequence>
<dbReference type="GO" id="GO:0046872">
    <property type="term" value="F:metal ion binding"/>
    <property type="evidence" value="ECO:0007669"/>
    <property type="project" value="InterPro"/>
</dbReference>
<organism evidence="3 4">
    <name type="scientific">Pseudomonas frederiksbergensis</name>
    <dbReference type="NCBI Taxonomy" id="104087"/>
    <lineage>
        <taxon>Bacteria</taxon>
        <taxon>Pseudomonadati</taxon>
        <taxon>Pseudomonadota</taxon>
        <taxon>Gammaproteobacteria</taxon>
        <taxon>Pseudomonadales</taxon>
        <taxon>Pseudomonadaceae</taxon>
        <taxon>Pseudomonas</taxon>
    </lineage>
</organism>
<dbReference type="OrthoDB" id="581833at2"/>
<keyword evidence="1" id="KW-0547">Nucleotide-binding</keyword>
<dbReference type="GO" id="GO:0005524">
    <property type="term" value="F:ATP binding"/>
    <property type="evidence" value="ECO:0007669"/>
    <property type="project" value="UniProtKB-UniRule"/>
</dbReference>